<accession>A0A0B6ZTB8</accession>
<organism evidence="1">
    <name type="scientific">Arion vulgaris</name>
    <dbReference type="NCBI Taxonomy" id="1028688"/>
    <lineage>
        <taxon>Eukaryota</taxon>
        <taxon>Metazoa</taxon>
        <taxon>Spiralia</taxon>
        <taxon>Lophotrochozoa</taxon>
        <taxon>Mollusca</taxon>
        <taxon>Gastropoda</taxon>
        <taxon>Heterobranchia</taxon>
        <taxon>Euthyneura</taxon>
        <taxon>Panpulmonata</taxon>
        <taxon>Eupulmonata</taxon>
        <taxon>Stylommatophora</taxon>
        <taxon>Helicina</taxon>
        <taxon>Arionoidea</taxon>
        <taxon>Arionidae</taxon>
        <taxon>Arion</taxon>
    </lineage>
</organism>
<proteinExistence type="predicted"/>
<dbReference type="AlphaFoldDB" id="A0A0B6ZTB8"/>
<evidence type="ECO:0000313" key="1">
    <source>
        <dbReference type="EMBL" id="CEK71076.1"/>
    </source>
</evidence>
<gene>
    <name evidence="1" type="primary">ORF76837</name>
</gene>
<name>A0A0B6ZTB8_9EUPU</name>
<reference evidence="1" key="1">
    <citation type="submission" date="2014-12" db="EMBL/GenBank/DDBJ databases">
        <title>Insight into the proteome of Arion vulgaris.</title>
        <authorList>
            <person name="Aradska J."/>
            <person name="Bulat T."/>
            <person name="Smidak R."/>
            <person name="Sarate P."/>
            <person name="Gangsoo J."/>
            <person name="Sialana F."/>
            <person name="Bilban M."/>
            <person name="Lubec G."/>
        </authorList>
    </citation>
    <scope>NUCLEOTIDE SEQUENCE</scope>
    <source>
        <tissue evidence="1">Skin</tissue>
    </source>
</reference>
<sequence length="80" mass="9121">MFTTVTLSMIFGTDYSLVQGDMEYYSLLRFISLGEETLQSASVYLSGRGRHEVLQSALVVSRPPDMCYMNLVVREMKNKD</sequence>
<dbReference type="EMBL" id="HACG01024211">
    <property type="protein sequence ID" value="CEK71076.1"/>
    <property type="molecule type" value="Transcribed_RNA"/>
</dbReference>
<protein>
    <submittedName>
        <fullName evidence="1">Uncharacterized protein</fullName>
    </submittedName>
</protein>